<dbReference type="OrthoDB" id="191139at2759"/>
<keyword evidence="5" id="KW-1185">Reference proteome</keyword>
<accession>H0EY86</accession>
<evidence type="ECO:0000256" key="3">
    <source>
        <dbReference type="SAM" id="MobiDB-lite"/>
    </source>
</evidence>
<dbReference type="PANTHER" id="PTHR24320">
    <property type="entry name" value="RETINOL DEHYDROGENASE"/>
    <property type="match status" value="1"/>
</dbReference>
<proteinExistence type="inferred from homology"/>
<feature type="compositionally biased region" description="Basic and acidic residues" evidence="3">
    <location>
        <begin position="13"/>
        <end position="27"/>
    </location>
</feature>
<organism evidence="4 5">
    <name type="scientific">Glarea lozoyensis (strain ATCC 74030 / MF5533)</name>
    <dbReference type="NCBI Taxonomy" id="1104152"/>
    <lineage>
        <taxon>Eukaryota</taxon>
        <taxon>Fungi</taxon>
        <taxon>Dikarya</taxon>
        <taxon>Ascomycota</taxon>
        <taxon>Pezizomycotina</taxon>
        <taxon>Leotiomycetes</taxon>
        <taxon>Helotiales</taxon>
        <taxon>Helotiaceae</taxon>
        <taxon>Glarea</taxon>
    </lineage>
</organism>
<name>H0EY86_GLAL7</name>
<dbReference type="Proteomes" id="UP000005446">
    <property type="component" value="Unassembled WGS sequence"/>
</dbReference>
<dbReference type="AlphaFoldDB" id="H0EY86"/>
<dbReference type="Gene3D" id="3.40.50.720">
    <property type="entry name" value="NAD(P)-binding Rossmann-like Domain"/>
    <property type="match status" value="1"/>
</dbReference>
<dbReference type="SUPFAM" id="SSF51735">
    <property type="entry name" value="NAD(P)-binding Rossmann-fold domains"/>
    <property type="match status" value="1"/>
</dbReference>
<comment type="similarity">
    <text evidence="1">Belongs to the short-chain dehydrogenases/reductases (SDR) family.</text>
</comment>
<protein>
    <submittedName>
        <fullName evidence="4">Putative WW domain-containing oxidoreductase</fullName>
    </submittedName>
</protein>
<feature type="region of interest" description="Disordered" evidence="3">
    <location>
        <begin position="1"/>
        <end position="28"/>
    </location>
</feature>
<sequence length="343" mass="37324">MTMPKPIGSEKYGQVHKDQAGAGDKRPTAQQIIKDNDLEGKLSGKTMLITGCSSGIGVETARALSSTGSTLFLTARNLPKAEAALKDILEPGRVELLEMDMNSLESVRNGAAEFRSRNEKLGGRLNVFIANAGIMALPTLEKTEDGFEAQFGVNHLAHFLLFNLVKDLLLSSSSPDFKSRVVMVSSSGHLSGGIHPGDYGFERPDNEYSPWKAYGQSKTANIYMANEITRRYSSRGLFANSLMPGGIATGLQVHVSEETKIGWSMDKNPMVKSIPQGASTTVLAAVGKDWEGVGGRYLEDCQESLPKGDKGDNKYFGYDKHAFDEEAEEKFWSDSLVMIKLEG</sequence>
<comment type="caution">
    <text evidence="4">The sequence shown here is derived from an EMBL/GenBank/DDBJ whole genome shotgun (WGS) entry which is preliminary data.</text>
</comment>
<evidence type="ECO:0000256" key="2">
    <source>
        <dbReference type="ARBA" id="ARBA00023002"/>
    </source>
</evidence>
<dbReference type="EMBL" id="AGUE01000247">
    <property type="protein sequence ID" value="EHK96501.1"/>
    <property type="molecule type" value="Genomic_DNA"/>
</dbReference>
<dbReference type="GO" id="GO:0016491">
    <property type="term" value="F:oxidoreductase activity"/>
    <property type="evidence" value="ECO:0007669"/>
    <property type="project" value="UniProtKB-KW"/>
</dbReference>
<evidence type="ECO:0000313" key="4">
    <source>
        <dbReference type="EMBL" id="EHK96501.1"/>
    </source>
</evidence>
<reference evidence="4 5" key="1">
    <citation type="journal article" date="2012" name="Eukaryot. Cell">
        <title>Genome sequence of the fungus Glarea lozoyensis: the first genome sequence of a species from the Helotiaceae family.</title>
        <authorList>
            <person name="Youssar L."/>
            <person name="Gruening B.A."/>
            <person name="Erxleben A."/>
            <person name="Guenther S."/>
            <person name="Huettel W."/>
        </authorList>
    </citation>
    <scope>NUCLEOTIDE SEQUENCE [LARGE SCALE GENOMIC DNA]</scope>
    <source>
        <strain evidence="5">ATCC 74030 / MF5533</strain>
    </source>
</reference>
<dbReference type="InterPro" id="IPR036291">
    <property type="entry name" value="NAD(P)-bd_dom_sf"/>
</dbReference>
<dbReference type="HOGENOM" id="CLU_010194_44_0_1"/>
<dbReference type="PRINTS" id="PR00081">
    <property type="entry name" value="GDHRDH"/>
</dbReference>
<evidence type="ECO:0000256" key="1">
    <source>
        <dbReference type="ARBA" id="ARBA00006484"/>
    </source>
</evidence>
<dbReference type="PANTHER" id="PTHR24320:SF272">
    <property type="entry name" value="NAD(P)-BINDING ROSSMANN-FOLD SUPERFAMILY PROTEIN"/>
    <property type="match status" value="1"/>
</dbReference>
<dbReference type="Pfam" id="PF00106">
    <property type="entry name" value="adh_short"/>
    <property type="match status" value="1"/>
</dbReference>
<dbReference type="InterPro" id="IPR002347">
    <property type="entry name" value="SDR_fam"/>
</dbReference>
<gene>
    <name evidence="4" type="ORF">M7I_7784</name>
</gene>
<keyword evidence="2" id="KW-0560">Oxidoreductase</keyword>
<dbReference type="InParanoid" id="H0EY86"/>
<evidence type="ECO:0000313" key="5">
    <source>
        <dbReference type="Proteomes" id="UP000005446"/>
    </source>
</evidence>